<reference evidence="2" key="1">
    <citation type="submission" date="2020-04" db="EMBL/GenBank/DDBJ databases">
        <authorList>
            <person name="Chiriac C."/>
            <person name="Salcher M."/>
            <person name="Ghai R."/>
            <person name="Kavagutti S V."/>
        </authorList>
    </citation>
    <scope>NUCLEOTIDE SEQUENCE</scope>
</reference>
<keyword evidence="1" id="KW-0812">Transmembrane</keyword>
<keyword evidence="1" id="KW-1133">Transmembrane helix</keyword>
<sequence length="69" mass="7334">MNNLKNRWNSPTPEFWKKVQKIGITIGSLGLILVAPPIGLSVAGGYLVTAGSIIGILSQLTIKDNATDK</sequence>
<feature type="transmembrane region" description="Helical" evidence="1">
    <location>
        <begin position="21"/>
        <end position="38"/>
    </location>
</feature>
<name>A0A6J5MZK2_9CAUD</name>
<gene>
    <name evidence="2" type="ORF">UFOVP597_44</name>
</gene>
<keyword evidence="1" id="KW-0472">Membrane</keyword>
<evidence type="ECO:0000313" key="2">
    <source>
        <dbReference type="EMBL" id="CAB4151988.1"/>
    </source>
</evidence>
<evidence type="ECO:0000256" key="1">
    <source>
        <dbReference type="SAM" id="Phobius"/>
    </source>
</evidence>
<accession>A0A6J5MZK2</accession>
<protein>
    <submittedName>
        <fullName evidence="2">Uncharacterized protein</fullName>
    </submittedName>
</protein>
<dbReference type="EMBL" id="LR796564">
    <property type="protein sequence ID" value="CAB4151988.1"/>
    <property type="molecule type" value="Genomic_DNA"/>
</dbReference>
<organism evidence="2">
    <name type="scientific">uncultured Caudovirales phage</name>
    <dbReference type="NCBI Taxonomy" id="2100421"/>
    <lineage>
        <taxon>Viruses</taxon>
        <taxon>Duplodnaviria</taxon>
        <taxon>Heunggongvirae</taxon>
        <taxon>Uroviricota</taxon>
        <taxon>Caudoviricetes</taxon>
        <taxon>Peduoviridae</taxon>
        <taxon>Maltschvirus</taxon>
        <taxon>Maltschvirus maltsch</taxon>
    </lineage>
</organism>
<proteinExistence type="predicted"/>